<dbReference type="Gene3D" id="3.40.190.10">
    <property type="entry name" value="Periplasmic binding protein-like II"/>
    <property type="match status" value="1"/>
</dbReference>
<dbReference type="Gene3D" id="3.40.190.150">
    <property type="entry name" value="Bordetella uptake gene, domain 1"/>
    <property type="match status" value="1"/>
</dbReference>
<sequence length="314" mass="34102">MHNKTLCALLFSLLYIVGTVNAAESAFPNRPLTMIVGFNPGGSTDIQAKALAPVLEDVLGQPVNILYLPGAGGGLAAAMLASSDEEGYVFMFGTSLPYTFTPLTAPASYNINSFRYVAALALDQSAIVTGGVKPFKTWSEFIEYGQGASSLTVASQTPQDRYLLNMISQREGLNLRVVPTTGGAGMTPLILSGDVDFAFSGGTHTQYTESGDMVVLLSLVDERLIGYPDVPSLREYGYQISLQNPRVVAVPSNTPDNQVGILSHALQQATLDPRFIAATDRVRLPVVFYDEQEVTEYFDRQMEEYLWLINEYGN</sequence>
<dbReference type="InterPro" id="IPR042100">
    <property type="entry name" value="Bug_dom1"/>
</dbReference>
<comment type="similarity">
    <text evidence="1">Belongs to the UPF0065 (bug) family.</text>
</comment>
<reference evidence="3" key="1">
    <citation type="submission" date="2022-07" db="EMBL/GenBank/DDBJ databases">
        <title>Complete genome sequence of Salinispirillum sp. LH10-3-1 capable of multiple carbohydrate inversion isolated from a soda lake.</title>
        <authorList>
            <person name="Liu J."/>
            <person name="Zhai Y."/>
            <person name="Zhang H."/>
            <person name="Yang H."/>
            <person name="Qu J."/>
            <person name="Li J."/>
        </authorList>
    </citation>
    <scope>NUCLEOTIDE SEQUENCE</scope>
    <source>
        <strain evidence="3">LH 10-3-1</strain>
    </source>
</reference>
<organism evidence="3">
    <name type="scientific">Salinispirillum sp. LH 10-3-1</name>
    <dbReference type="NCBI Taxonomy" id="2952525"/>
    <lineage>
        <taxon>Bacteria</taxon>
        <taxon>Pseudomonadati</taxon>
        <taxon>Pseudomonadota</taxon>
        <taxon>Gammaproteobacteria</taxon>
        <taxon>Oceanospirillales</taxon>
        <taxon>Saccharospirillaceae</taxon>
        <taxon>Salinispirillum</taxon>
    </lineage>
</organism>
<evidence type="ECO:0000256" key="2">
    <source>
        <dbReference type="SAM" id="SignalP"/>
    </source>
</evidence>
<dbReference type="SUPFAM" id="SSF53850">
    <property type="entry name" value="Periplasmic binding protein-like II"/>
    <property type="match status" value="1"/>
</dbReference>
<feature type="signal peptide" evidence="2">
    <location>
        <begin position="1"/>
        <end position="22"/>
    </location>
</feature>
<feature type="chain" id="PRO_5044208104" evidence="2">
    <location>
        <begin position="23"/>
        <end position="314"/>
    </location>
</feature>
<proteinExistence type="inferred from homology"/>
<dbReference type="EMBL" id="CP101717">
    <property type="protein sequence ID" value="WLD56641.1"/>
    <property type="molecule type" value="Genomic_DNA"/>
</dbReference>
<protein>
    <submittedName>
        <fullName evidence="3">Tripartite tricarboxylate transporter substrate binding protein</fullName>
    </submittedName>
</protein>
<name>A0AB38YC51_9GAMM</name>
<evidence type="ECO:0000256" key="1">
    <source>
        <dbReference type="ARBA" id="ARBA00006987"/>
    </source>
</evidence>
<accession>A0AB38YC51</accession>
<dbReference type="RefSeq" id="WP_304993923.1">
    <property type="nucleotide sequence ID" value="NZ_CP101717.1"/>
</dbReference>
<dbReference type="PIRSF" id="PIRSF017082">
    <property type="entry name" value="YflP"/>
    <property type="match status" value="1"/>
</dbReference>
<dbReference type="CDD" id="cd07012">
    <property type="entry name" value="PBP2_Bug_TTT"/>
    <property type="match status" value="1"/>
</dbReference>
<dbReference type="InterPro" id="IPR005064">
    <property type="entry name" value="BUG"/>
</dbReference>
<dbReference type="AlphaFoldDB" id="A0AB38YC51"/>
<keyword evidence="2" id="KW-0732">Signal</keyword>
<gene>
    <name evidence="3" type="ORF">NFC81_07805</name>
</gene>
<dbReference type="PANTHER" id="PTHR42928">
    <property type="entry name" value="TRICARBOXYLATE-BINDING PROTEIN"/>
    <property type="match status" value="1"/>
</dbReference>
<dbReference type="PANTHER" id="PTHR42928:SF5">
    <property type="entry name" value="BLR1237 PROTEIN"/>
    <property type="match status" value="1"/>
</dbReference>
<dbReference type="Pfam" id="PF03401">
    <property type="entry name" value="TctC"/>
    <property type="match status" value="1"/>
</dbReference>
<evidence type="ECO:0000313" key="3">
    <source>
        <dbReference type="EMBL" id="WLD56641.1"/>
    </source>
</evidence>